<protein>
    <submittedName>
        <fullName evidence="1">Uncharacterized protein</fullName>
    </submittedName>
</protein>
<accession>A0A1Y3APD9</accession>
<dbReference type="EMBL" id="MUJZ01069188">
    <property type="protein sequence ID" value="OTF69704.1"/>
    <property type="molecule type" value="Genomic_DNA"/>
</dbReference>
<sequence length="337" mass="38938">MSNGEQNIKKLIIDGTQWFNKSINILSNINHLDKDYLRKIILINAPEQQQIDYHKTFAKINVNEIHHERGSINFNVINSIDLHGFNSSVLYSGVDRIIQNPYIKFVNNITVNNPRFKIIGLINKVNIGDVVRLDSVRQIITGKKVFDSIVFNENIDVHGFLNAQLDIPKLAKQMLLVYGNQHIKTPLTFVAPVFLMNNNSVDLLNQFHPKDLITLYGDKITDTKTMNFNNVIAHKVYVQNHLINEVNLTDIFQHGFMADNTDQFFDGSLSIDKAHFIENITVDKHLNDLDLRRHRFFVAELWPITTNKQEFQLFRLISFDPINGQSWIVMEKNLKSG</sequence>
<dbReference type="AlphaFoldDB" id="A0A1Y3APD9"/>
<keyword evidence="2" id="KW-1185">Reference proteome</keyword>
<dbReference type="Proteomes" id="UP000194236">
    <property type="component" value="Unassembled WGS sequence"/>
</dbReference>
<dbReference type="OrthoDB" id="6022258at2759"/>
<comment type="caution">
    <text evidence="1">The sequence shown here is derived from an EMBL/GenBank/DDBJ whole genome shotgun (WGS) entry which is preliminary data.</text>
</comment>
<name>A0A1Y3APD9_EURMA</name>
<reference evidence="1 2" key="1">
    <citation type="submission" date="2017-03" db="EMBL/GenBank/DDBJ databases">
        <title>Genome Survey of Euroglyphus maynei.</title>
        <authorList>
            <person name="Arlian L.G."/>
            <person name="Morgan M.S."/>
            <person name="Rider S.D."/>
        </authorList>
    </citation>
    <scope>NUCLEOTIDE SEQUENCE [LARGE SCALE GENOMIC DNA]</scope>
    <source>
        <strain evidence="1">Arlian Lab</strain>
        <tissue evidence="1">Whole body</tissue>
    </source>
</reference>
<evidence type="ECO:0000313" key="1">
    <source>
        <dbReference type="EMBL" id="OTF69704.1"/>
    </source>
</evidence>
<evidence type="ECO:0000313" key="2">
    <source>
        <dbReference type="Proteomes" id="UP000194236"/>
    </source>
</evidence>
<gene>
    <name evidence="1" type="ORF">BLA29_005290</name>
</gene>
<proteinExistence type="predicted"/>
<organism evidence="1 2">
    <name type="scientific">Euroglyphus maynei</name>
    <name type="common">Mayne's house dust mite</name>
    <dbReference type="NCBI Taxonomy" id="6958"/>
    <lineage>
        <taxon>Eukaryota</taxon>
        <taxon>Metazoa</taxon>
        <taxon>Ecdysozoa</taxon>
        <taxon>Arthropoda</taxon>
        <taxon>Chelicerata</taxon>
        <taxon>Arachnida</taxon>
        <taxon>Acari</taxon>
        <taxon>Acariformes</taxon>
        <taxon>Sarcoptiformes</taxon>
        <taxon>Astigmata</taxon>
        <taxon>Psoroptidia</taxon>
        <taxon>Analgoidea</taxon>
        <taxon>Pyroglyphidae</taxon>
        <taxon>Pyroglyphinae</taxon>
        <taxon>Euroglyphus</taxon>
    </lineage>
</organism>